<protein>
    <submittedName>
        <fullName evidence="1">Predicted protein</fullName>
    </submittedName>
</protein>
<dbReference type="AlphaFoldDB" id="E9CV09"/>
<evidence type="ECO:0000313" key="1">
    <source>
        <dbReference type="EMBL" id="EFW21200.1"/>
    </source>
</evidence>
<evidence type="ECO:0000313" key="2">
    <source>
        <dbReference type="Proteomes" id="UP000002497"/>
    </source>
</evidence>
<reference evidence="2" key="2">
    <citation type="submission" date="2010-03" db="EMBL/GenBank/DDBJ databases">
        <title>The genome sequence of Coccidioides posadasii strain Silveira.</title>
        <authorList>
            <consortium name="The Broad Institute Genome Sequencing Center for Infectious Disease"/>
            <person name="Neafsey D."/>
            <person name="Orbach M."/>
            <person name="Henn M.R."/>
            <person name="Cole G.T."/>
            <person name="Galgiani J."/>
            <person name="Gardner M.J."/>
            <person name="Kirkland T.N."/>
            <person name="Taylor J.W."/>
            <person name="Young S.K."/>
            <person name="Zeng Q."/>
            <person name="Koehrsen M."/>
            <person name="Alvarado L."/>
            <person name="Berlin A."/>
            <person name="Borenstein D."/>
            <person name="Chapman S.B."/>
            <person name="Chen Z."/>
            <person name="Engels R."/>
            <person name="Freedman E."/>
            <person name="Gellesch M."/>
            <person name="Goldberg J."/>
            <person name="Griggs A."/>
            <person name="Gujja S."/>
            <person name="Heilman E."/>
            <person name="Heiman D."/>
            <person name="Howarth C."/>
            <person name="Jen D."/>
            <person name="Larson L."/>
            <person name="Mehta T."/>
            <person name="Neiman D."/>
            <person name="Park D."/>
            <person name="Pearson M."/>
            <person name="Richards J."/>
            <person name="Roberts A."/>
            <person name="Saif S."/>
            <person name="Shea T."/>
            <person name="Shenoy N."/>
            <person name="Sisk P."/>
            <person name="Stolte C."/>
            <person name="Sykes S."/>
            <person name="Walk T."/>
            <person name="White J."/>
            <person name="Yandava C."/>
            <person name="Haas B."/>
            <person name="Nusbaum C."/>
            <person name="Birren B."/>
        </authorList>
    </citation>
    <scope>NUCLEOTIDE SEQUENCE [LARGE SCALE GENOMIC DNA]</scope>
    <source>
        <strain evidence="2">RMSCC 757 / Silveira</strain>
    </source>
</reference>
<dbReference type="EMBL" id="GL636487">
    <property type="protein sequence ID" value="EFW21200.1"/>
    <property type="molecule type" value="Genomic_DNA"/>
</dbReference>
<name>E9CV09_COCPS</name>
<dbReference type="Proteomes" id="UP000002497">
    <property type="component" value="Unassembled WGS sequence"/>
</dbReference>
<sequence length="131" mass="14757">MEESRAREKSIRYVDERPLILTQRLNFSLSPSSYNKQPLEGMSYRTRPSFPPYPIRPPFGLSNYSTALEPSPPLVASRNKTGSGVRTTQALNLQLSDARHMHGCGPSRLLSIVSGEVSLTTREVLRLWKVQ</sequence>
<gene>
    <name evidence="1" type="ORF">CPSG_01357</name>
</gene>
<organism evidence="2">
    <name type="scientific">Coccidioides posadasii (strain RMSCC 757 / Silveira)</name>
    <name type="common">Valley fever fungus</name>
    <dbReference type="NCBI Taxonomy" id="443226"/>
    <lineage>
        <taxon>Eukaryota</taxon>
        <taxon>Fungi</taxon>
        <taxon>Dikarya</taxon>
        <taxon>Ascomycota</taxon>
        <taxon>Pezizomycotina</taxon>
        <taxon>Eurotiomycetes</taxon>
        <taxon>Eurotiomycetidae</taxon>
        <taxon>Onygenales</taxon>
        <taxon>Onygenaceae</taxon>
        <taxon>Coccidioides</taxon>
    </lineage>
</organism>
<dbReference type="HOGENOM" id="CLU_1927409_0_0_1"/>
<keyword evidence="2" id="KW-1185">Reference proteome</keyword>
<dbReference type="VEuPathDB" id="FungiDB:CPSG_01357"/>
<proteinExistence type="predicted"/>
<reference evidence="2" key="1">
    <citation type="journal article" date="2010" name="Genome Res.">
        <title>Population genomic sequencing of Coccidioides fungi reveals recent hybridization and transposon control.</title>
        <authorList>
            <person name="Neafsey D.E."/>
            <person name="Barker B.M."/>
            <person name="Sharpton T.J."/>
            <person name="Stajich J.E."/>
            <person name="Park D.J."/>
            <person name="Whiston E."/>
            <person name="Hung C.-Y."/>
            <person name="McMahan C."/>
            <person name="White J."/>
            <person name="Sykes S."/>
            <person name="Heiman D."/>
            <person name="Young S."/>
            <person name="Zeng Q."/>
            <person name="Abouelleil A."/>
            <person name="Aftuck L."/>
            <person name="Bessette D."/>
            <person name="Brown A."/>
            <person name="FitzGerald M."/>
            <person name="Lui A."/>
            <person name="Macdonald J.P."/>
            <person name="Priest M."/>
            <person name="Orbach M.J."/>
            <person name="Galgiani J.N."/>
            <person name="Kirkland T.N."/>
            <person name="Cole G.T."/>
            <person name="Birren B.W."/>
            <person name="Henn M.R."/>
            <person name="Taylor J.W."/>
            <person name="Rounsley S.D."/>
        </authorList>
    </citation>
    <scope>NUCLEOTIDE SEQUENCE [LARGE SCALE GENOMIC DNA]</scope>
    <source>
        <strain evidence="2">RMSCC 757 / Silveira</strain>
    </source>
</reference>
<accession>E9CV09</accession>